<feature type="region of interest" description="Disordered" evidence="1">
    <location>
        <begin position="76"/>
        <end position="110"/>
    </location>
</feature>
<dbReference type="EMBL" id="BOML01000019">
    <property type="protein sequence ID" value="GIE00669.1"/>
    <property type="molecule type" value="Genomic_DNA"/>
</dbReference>
<accession>A0ABQ3YT16</accession>
<feature type="transmembrane region" description="Helical" evidence="2">
    <location>
        <begin position="36"/>
        <end position="61"/>
    </location>
</feature>
<keyword evidence="4" id="KW-1185">Reference proteome</keyword>
<keyword evidence="2" id="KW-1133">Transmembrane helix</keyword>
<feature type="compositionally biased region" description="Low complexity" evidence="1">
    <location>
        <begin position="90"/>
        <end position="110"/>
    </location>
</feature>
<dbReference type="Proteomes" id="UP000637628">
    <property type="component" value="Unassembled WGS sequence"/>
</dbReference>
<evidence type="ECO:0000313" key="4">
    <source>
        <dbReference type="Proteomes" id="UP000637628"/>
    </source>
</evidence>
<evidence type="ECO:0000256" key="2">
    <source>
        <dbReference type="SAM" id="Phobius"/>
    </source>
</evidence>
<keyword evidence="2" id="KW-0472">Membrane</keyword>
<evidence type="ECO:0008006" key="5">
    <source>
        <dbReference type="Google" id="ProtNLM"/>
    </source>
</evidence>
<organism evidence="3 4">
    <name type="scientific">Paractinoplanes durhamensis</name>
    <dbReference type="NCBI Taxonomy" id="113563"/>
    <lineage>
        <taxon>Bacteria</taxon>
        <taxon>Bacillati</taxon>
        <taxon>Actinomycetota</taxon>
        <taxon>Actinomycetes</taxon>
        <taxon>Micromonosporales</taxon>
        <taxon>Micromonosporaceae</taxon>
        <taxon>Paractinoplanes</taxon>
    </lineage>
</organism>
<feature type="compositionally biased region" description="Pro residues" evidence="1">
    <location>
        <begin position="76"/>
        <end position="89"/>
    </location>
</feature>
<name>A0ABQ3YT16_9ACTN</name>
<comment type="caution">
    <text evidence="3">The sequence shown here is derived from an EMBL/GenBank/DDBJ whole genome shotgun (WGS) entry which is preliminary data.</text>
</comment>
<evidence type="ECO:0000256" key="1">
    <source>
        <dbReference type="SAM" id="MobiDB-lite"/>
    </source>
</evidence>
<sequence>MSNELKRAFAALSDDAGRGRLEPAATVRRRSDRRRAVTAVAGTLTAAVLVAGVLVGSRLVLAGPPAPVPAVSMPPVSLPPSLPPSPPSADPGTTSPSSSPSSPAPRSIPSSLPAKAFLQASDVPGKIKDGPQRLGAGDQPLPDFCGNSYDQGAKAGIRATQVLYFTGPGDPPDSTPKAAVYQDILVFQGSAAESFMDDLRAAVQDCATDGDVKSYVRGSLGVGDESFLIERTSPATDDAGEPVGGELFHLYYAVVRVGDAVAFVSDTGWESGSADRADAVHLGERAAARLSAWRR</sequence>
<protein>
    <recommendedName>
        <fullName evidence="5">PknH-like extracellular domain-containing protein</fullName>
    </recommendedName>
</protein>
<proteinExistence type="predicted"/>
<dbReference type="RefSeq" id="WP_203726307.1">
    <property type="nucleotide sequence ID" value="NZ_BAAATX010000003.1"/>
</dbReference>
<evidence type="ECO:0000313" key="3">
    <source>
        <dbReference type="EMBL" id="GIE00669.1"/>
    </source>
</evidence>
<reference evidence="3 4" key="1">
    <citation type="submission" date="2021-01" db="EMBL/GenBank/DDBJ databases">
        <title>Whole genome shotgun sequence of Actinoplanes durhamensis NBRC 14914.</title>
        <authorList>
            <person name="Komaki H."/>
            <person name="Tamura T."/>
        </authorList>
    </citation>
    <scope>NUCLEOTIDE SEQUENCE [LARGE SCALE GENOMIC DNA]</scope>
    <source>
        <strain evidence="3 4">NBRC 14914</strain>
    </source>
</reference>
<keyword evidence="2" id="KW-0812">Transmembrane</keyword>
<gene>
    <name evidence="3" type="ORF">Adu01nite_20190</name>
</gene>